<dbReference type="InterPro" id="IPR010835">
    <property type="entry name" value="DUF1439"/>
</dbReference>
<dbReference type="Proteomes" id="UP001575181">
    <property type="component" value="Unassembled WGS sequence"/>
</dbReference>
<comment type="caution">
    <text evidence="1">The sequence shown here is derived from an EMBL/GenBank/DDBJ whole genome shotgun (WGS) entry which is preliminary data.</text>
</comment>
<organism evidence="1 2">
    <name type="scientific">Thiohalorhabdus methylotrophus</name>
    <dbReference type="NCBI Taxonomy" id="3242694"/>
    <lineage>
        <taxon>Bacteria</taxon>
        <taxon>Pseudomonadati</taxon>
        <taxon>Pseudomonadota</taxon>
        <taxon>Gammaproteobacteria</taxon>
        <taxon>Thiohalorhabdales</taxon>
        <taxon>Thiohalorhabdaceae</taxon>
        <taxon>Thiohalorhabdus</taxon>
    </lineage>
</organism>
<gene>
    <name evidence="1" type="ORF">ACERLL_16730</name>
</gene>
<dbReference type="Gene3D" id="3.15.10.40">
    <property type="entry name" value="Uncharacterised protein PF07273, DUF1439"/>
    <property type="match status" value="1"/>
</dbReference>
<proteinExistence type="predicted"/>
<evidence type="ECO:0000313" key="1">
    <source>
        <dbReference type="EMBL" id="MFA9462455.1"/>
    </source>
</evidence>
<keyword evidence="2" id="KW-1185">Reference proteome</keyword>
<name>A0ABV4U2D5_9GAMM</name>
<evidence type="ECO:0000313" key="2">
    <source>
        <dbReference type="Proteomes" id="UP001575181"/>
    </source>
</evidence>
<dbReference type="RefSeq" id="WP_373657244.1">
    <property type="nucleotide sequence ID" value="NZ_JBGUAW010000014.1"/>
</dbReference>
<protein>
    <submittedName>
        <fullName evidence="1">DUF1439 domain-containing protein</fullName>
    </submittedName>
</protein>
<accession>A0ABV4U2D5</accession>
<sequence>MKKSTAVATVVFLLLLGGAYYYFSGGGYVVRLTEPEIQKKLDEQLPLTKTYLVIIQVTLNNPEIDLVEGSDRVRAGLDVELNIAGYQGSKPLEGTVDVSSGILYRAEKGQFFLSDPVIENLKVQGIPEEYLKKAKKALTEALAEYYKDQPIYTLDPDDMRQAVARMVLKDVSVENKQLVLTLGI</sequence>
<reference evidence="1 2" key="1">
    <citation type="submission" date="2024-08" db="EMBL/GenBank/DDBJ databases">
        <title>Whole-genome sequencing of halo(alkali)philic microorganisms from hypersaline lakes.</title>
        <authorList>
            <person name="Sorokin D.Y."/>
            <person name="Merkel A.Y."/>
            <person name="Messina E."/>
            <person name="Yakimov M."/>
        </authorList>
    </citation>
    <scope>NUCLEOTIDE SEQUENCE [LARGE SCALE GENOMIC DNA]</scope>
    <source>
        <strain evidence="1 2">Cl-TMA</strain>
    </source>
</reference>
<dbReference type="Pfam" id="PF07273">
    <property type="entry name" value="DUF1439"/>
    <property type="match status" value="1"/>
</dbReference>
<dbReference type="EMBL" id="JBGUAW010000014">
    <property type="protein sequence ID" value="MFA9462455.1"/>
    <property type="molecule type" value="Genomic_DNA"/>
</dbReference>